<dbReference type="CDD" id="cd00090">
    <property type="entry name" value="HTH_ARSR"/>
    <property type="match status" value="1"/>
</dbReference>
<dbReference type="Pfam" id="PF01022">
    <property type="entry name" value="HTH_5"/>
    <property type="match status" value="1"/>
</dbReference>
<evidence type="ECO:0000256" key="1">
    <source>
        <dbReference type="ARBA" id="ARBA00023125"/>
    </source>
</evidence>
<dbReference type="PANTHER" id="PTHR38600:SF1">
    <property type="entry name" value="TRANSCRIPTIONAL REGULATORY PROTEIN"/>
    <property type="match status" value="1"/>
</dbReference>
<dbReference type="Proteomes" id="UP000693672">
    <property type="component" value="Unassembled WGS sequence"/>
</dbReference>
<dbReference type="RefSeq" id="WP_218092199.1">
    <property type="nucleotide sequence ID" value="NZ_CAJVAS010000008.1"/>
</dbReference>
<evidence type="ECO:0000313" key="3">
    <source>
        <dbReference type="EMBL" id="CAG7622379.1"/>
    </source>
</evidence>
<reference evidence="3" key="1">
    <citation type="submission" date="2021-06" db="EMBL/GenBank/DDBJ databases">
        <authorList>
            <person name="Criscuolo A."/>
        </authorList>
    </citation>
    <scope>NUCLEOTIDE SEQUENCE</scope>
    <source>
        <strain evidence="3">CIP111600</strain>
    </source>
</reference>
<comment type="caution">
    <text evidence="3">The sequence shown here is derived from an EMBL/GenBank/DDBJ whole genome shotgun (WGS) entry which is preliminary data.</text>
</comment>
<dbReference type="PANTHER" id="PTHR38600">
    <property type="entry name" value="TRANSCRIPTIONAL REGULATORY PROTEIN"/>
    <property type="match status" value="1"/>
</dbReference>
<gene>
    <name evidence="3" type="ORF">PAESOLCIP111_02420</name>
</gene>
<name>A0A916K0K8_9BACL</name>
<keyword evidence="1" id="KW-0238">DNA-binding</keyword>
<dbReference type="AlphaFoldDB" id="A0A916K0K8"/>
<organism evidence="3 4">
    <name type="scientific">Paenibacillus solanacearum</name>
    <dbReference type="NCBI Taxonomy" id="2048548"/>
    <lineage>
        <taxon>Bacteria</taxon>
        <taxon>Bacillati</taxon>
        <taxon>Bacillota</taxon>
        <taxon>Bacilli</taxon>
        <taxon>Bacillales</taxon>
        <taxon>Paenibacillaceae</taxon>
        <taxon>Paenibacillus</taxon>
    </lineage>
</organism>
<keyword evidence="4" id="KW-1185">Reference proteome</keyword>
<dbReference type="SMART" id="SM00418">
    <property type="entry name" value="HTH_ARSR"/>
    <property type="match status" value="1"/>
</dbReference>
<feature type="domain" description="HTH arsR-type" evidence="2">
    <location>
        <begin position="1"/>
        <end position="95"/>
    </location>
</feature>
<proteinExistence type="predicted"/>
<protein>
    <recommendedName>
        <fullName evidence="2">HTH arsR-type domain-containing protein</fullName>
    </recommendedName>
</protein>
<evidence type="ECO:0000259" key="2">
    <source>
        <dbReference type="PROSITE" id="PS50987"/>
    </source>
</evidence>
<evidence type="ECO:0000313" key="4">
    <source>
        <dbReference type="Proteomes" id="UP000693672"/>
    </source>
</evidence>
<sequence>MNIEVSSKNIRFFEALSSETRIKMIELLNEQPMNIKELAEKLDISSAIVTRHAQLLEQAGIISSKSLTASRGTQKMCSLLLDQVHLQFRGKGRGPNEIAASIPVGQYISYEVKPTCGLASSAKQIGVVNDPRYFADPEHVHASIIWFGSGYVTYRIPNFLQNDQTLTSLEISLEICSEAHRHNEQWPSDITFYINDIRLGTWTCPGDFGGPPGIYNPPWWTYYNTQHGQLKTITVKKQMTVIDGDVMSQVTINDLNVAPGKELFLKIAVHEDAVHCGGINIFGKDFGNYNQDIRVTMTYA</sequence>
<dbReference type="PROSITE" id="PS50987">
    <property type="entry name" value="HTH_ARSR_2"/>
    <property type="match status" value="1"/>
</dbReference>
<dbReference type="GO" id="GO:0003700">
    <property type="term" value="F:DNA-binding transcription factor activity"/>
    <property type="evidence" value="ECO:0007669"/>
    <property type="project" value="InterPro"/>
</dbReference>
<dbReference type="GO" id="GO:0003677">
    <property type="term" value="F:DNA binding"/>
    <property type="evidence" value="ECO:0007669"/>
    <property type="project" value="UniProtKB-KW"/>
</dbReference>
<dbReference type="InterPro" id="IPR011991">
    <property type="entry name" value="ArsR-like_HTH"/>
</dbReference>
<dbReference type="EMBL" id="CAJVAS010000008">
    <property type="protein sequence ID" value="CAG7622379.1"/>
    <property type="molecule type" value="Genomic_DNA"/>
</dbReference>
<accession>A0A916K0K8</accession>
<dbReference type="InterPro" id="IPR001845">
    <property type="entry name" value="HTH_ArsR_DNA-bd_dom"/>
</dbReference>